<feature type="compositionally biased region" description="Polar residues" evidence="1">
    <location>
        <begin position="14"/>
        <end position="32"/>
    </location>
</feature>
<dbReference type="Proteomes" id="UP000796880">
    <property type="component" value="Unassembled WGS sequence"/>
</dbReference>
<protein>
    <submittedName>
        <fullName evidence="2">Uncharacterized protein</fullName>
    </submittedName>
</protein>
<feature type="region of interest" description="Disordered" evidence="1">
    <location>
        <begin position="1"/>
        <end position="43"/>
    </location>
</feature>
<dbReference type="EMBL" id="VOIH02000005">
    <property type="protein sequence ID" value="KAF3445998.1"/>
    <property type="molecule type" value="Genomic_DNA"/>
</dbReference>
<evidence type="ECO:0000256" key="1">
    <source>
        <dbReference type="SAM" id="MobiDB-lite"/>
    </source>
</evidence>
<keyword evidence="3" id="KW-1185">Reference proteome</keyword>
<reference evidence="2" key="1">
    <citation type="submission" date="2020-03" db="EMBL/GenBank/DDBJ databases">
        <title>A high-quality chromosome-level genome assembly of a woody plant with both climbing and erect habits, Rhamnella rubrinervis.</title>
        <authorList>
            <person name="Lu Z."/>
            <person name="Yang Y."/>
            <person name="Zhu X."/>
            <person name="Sun Y."/>
        </authorList>
    </citation>
    <scope>NUCLEOTIDE SEQUENCE</scope>
    <source>
        <strain evidence="2">BYM</strain>
        <tissue evidence="2">Leaf</tissue>
    </source>
</reference>
<name>A0A8K0H5H7_9ROSA</name>
<dbReference type="AlphaFoldDB" id="A0A8K0H5H7"/>
<gene>
    <name evidence="2" type="ORF">FNV43_RR11176</name>
</gene>
<accession>A0A8K0H5H7</accession>
<sequence>MVETRSTAAGKKSTGPTAVGSTSGVNEKNPTGSAAVGDVNENKEIDEPVMAADESQSTHLRYKIGGDQVVRIGKQINGVGQSIERSMENLANLVAQQMQQQTQQTTTLMAYLQQAIPAASHGYQQVVPAVGQGQQAFQAAVDNTGRYIPPPARLGHHDQYGNGRNGQGEVYVAGLNGQNGRNDDAACQNGRQNLPMNLEVIDRLIEERVDRRMHD</sequence>
<evidence type="ECO:0000313" key="2">
    <source>
        <dbReference type="EMBL" id="KAF3445998.1"/>
    </source>
</evidence>
<evidence type="ECO:0000313" key="3">
    <source>
        <dbReference type="Proteomes" id="UP000796880"/>
    </source>
</evidence>
<organism evidence="2 3">
    <name type="scientific">Rhamnella rubrinervis</name>
    <dbReference type="NCBI Taxonomy" id="2594499"/>
    <lineage>
        <taxon>Eukaryota</taxon>
        <taxon>Viridiplantae</taxon>
        <taxon>Streptophyta</taxon>
        <taxon>Embryophyta</taxon>
        <taxon>Tracheophyta</taxon>
        <taxon>Spermatophyta</taxon>
        <taxon>Magnoliopsida</taxon>
        <taxon>eudicotyledons</taxon>
        <taxon>Gunneridae</taxon>
        <taxon>Pentapetalae</taxon>
        <taxon>rosids</taxon>
        <taxon>fabids</taxon>
        <taxon>Rosales</taxon>
        <taxon>Rhamnaceae</taxon>
        <taxon>rhamnoid group</taxon>
        <taxon>Rhamneae</taxon>
        <taxon>Rhamnella</taxon>
    </lineage>
</organism>
<proteinExistence type="predicted"/>
<comment type="caution">
    <text evidence="2">The sequence shown here is derived from an EMBL/GenBank/DDBJ whole genome shotgun (WGS) entry which is preliminary data.</text>
</comment>